<dbReference type="KEGG" id="mten:GWK48_08245"/>
<dbReference type="GO" id="GO:0003677">
    <property type="term" value="F:DNA binding"/>
    <property type="evidence" value="ECO:0007669"/>
    <property type="project" value="UniProtKB-KW"/>
</dbReference>
<accession>A0A6N0P107</accession>
<sequence length="80" mass="9556">MRAYHKKPRNVLEDSARKIGKWIVEIAKSFNVLAILLEDLNDLIKSVKKRSPRFRDKLYLMQYRRLQTGLSNILRNTDLR</sequence>
<dbReference type="EMBL" id="CP049074">
    <property type="protein sequence ID" value="QKR01081.1"/>
    <property type="molecule type" value="Genomic_DNA"/>
</dbReference>
<name>A0A6N0P107_9CREN</name>
<evidence type="ECO:0000313" key="2">
    <source>
        <dbReference type="EMBL" id="QKR01081.1"/>
    </source>
</evidence>
<dbReference type="InterPro" id="IPR010095">
    <property type="entry name" value="Cas12f1-like_TNB"/>
</dbReference>
<reference evidence="2 3" key="1">
    <citation type="submission" date="2020-02" db="EMBL/GenBank/DDBJ databases">
        <title>Comparative genome analysis reveals the metabolism and evolution of the thermophilic archaeal genus Metallosphaera.</title>
        <authorList>
            <person name="Jiang C."/>
        </authorList>
    </citation>
    <scope>NUCLEOTIDE SEQUENCE [LARGE SCALE GENOMIC DNA]</scope>
    <source>
        <strain evidence="2 3">Ric-A</strain>
    </source>
</reference>
<keyword evidence="3" id="KW-1185">Reference proteome</keyword>
<dbReference type="AlphaFoldDB" id="A0A6N0P107"/>
<gene>
    <name evidence="2" type="primary">tnpB</name>
    <name evidence="2" type="ORF">GWK48_08245</name>
</gene>
<evidence type="ECO:0000256" key="1">
    <source>
        <dbReference type="ARBA" id="ARBA00023125"/>
    </source>
</evidence>
<proteinExistence type="predicted"/>
<protein>
    <submittedName>
        <fullName evidence="2">IS200/IS605 family element transposase accessory protein TnpB</fullName>
    </submittedName>
</protein>
<evidence type="ECO:0000313" key="3">
    <source>
        <dbReference type="Proteomes" id="UP000509301"/>
    </source>
</evidence>
<keyword evidence="1" id="KW-0238">DNA-binding</keyword>
<organism evidence="2 3">
    <name type="scientific">Metallosphaera tengchongensis</name>
    <dbReference type="NCBI Taxonomy" id="1532350"/>
    <lineage>
        <taxon>Archaea</taxon>
        <taxon>Thermoproteota</taxon>
        <taxon>Thermoprotei</taxon>
        <taxon>Sulfolobales</taxon>
        <taxon>Sulfolobaceae</taxon>
        <taxon>Metallosphaera</taxon>
    </lineage>
</organism>
<dbReference type="NCBIfam" id="TIGR01766">
    <property type="entry name" value="IS200/IS605 family accessory protein TnpB-like domain"/>
    <property type="match status" value="1"/>
</dbReference>
<dbReference type="Proteomes" id="UP000509301">
    <property type="component" value="Chromosome"/>
</dbReference>